<dbReference type="EMBL" id="JACGWO010000012">
    <property type="protein sequence ID" value="KAK4414206.1"/>
    <property type="molecule type" value="Genomic_DNA"/>
</dbReference>
<reference evidence="17" key="1">
    <citation type="submission" date="2020-06" db="EMBL/GenBank/DDBJ databases">
        <authorList>
            <person name="Li T."/>
            <person name="Hu X."/>
            <person name="Zhang T."/>
            <person name="Song X."/>
            <person name="Zhang H."/>
            <person name="Dai N."/>
            <person name="Sheng W."/>
            <person name="Hou X."/>
            <person name="Wei L."/>
        </authorList>
    </citation>
    <scope>NUCLEOTIDE SEQUENCE</scope>
    <source>
        <strain evidence="17">3651</strain>
        <tissue evidence="17">Leaf</tissue>
    </source>
</reference>
<dbReference type="Gene3D" id="2.60.40.420">
    <property type="entry name" value="Cupredoxins - blue copper proteins"/>
    <property type="match status" value="3"/>
</dbReference>
<dbReference type="AlphaFoldDB" id="A0AAE1XLN5"/>
<evidence type="ECO:0000256" key="2">
    <source>
        <dbReference type="ARBA" id="ARBA00004271"/>
    </source>
</evidence>
<organism evidence="17 18">
    <name type="scientific">Sesamum alatum</name>
    <dbReference type="NCBI Taxonomy" id="300844"/>
    <lineage>
        <taxon>Eukaryota</taxon>
        <taxon>Viridiplantae</taxon>
        <taxon>Streptophyta</taxon>
        <taxon>Embryophyta</taxon>
        <taxon>Tracheophyta</taxon>
        <taxon>Spermatophyta</taxon>
        <taxon>Magnoliopsida</taxon>
        <taxon>eudicotyledons</taxon>
        <taxon>Gunneridae</taxon>
        <taxon>Pentapetalae</taxon>
        <taxon>asterids</taxon>
        <taxon>lamiids</taxon>
        <taxon>Lamiales</taxon>
        <taxon>Pedaliaceae</taxon>
        <taxon>Sesamum</taxon>
    </lineage>
</organism>
<evidence type="ECO:0000256" key="6">
    <source>
        <dbReference type="ARBA" id="ARBA00022525"/>
    </source>
</evidence>
<protein>
    <recommendedName>
        <fullName evidence="4 13">Laccase</fullName>
        <ecNumber evidence="4 13">1.10.3.2</ecNumber>
    </recommendedName>
    <alternativeName>
        <fullName evidence="13">Benzenediol:oxygen oxidoreductase</fullName>
    </alternativeName>
    <alternativeName>
        <fullName evidence="13">Diphenol oxidase</fullName>
    </alternativeName>
    <alternativeName>
        <fullName evidence="13">Urishiol oxidase</fullName>
    </alternativeName>
</protein>
<evidence type="ECO:0000259" key="14">
    <source>
        <dbReference type="Pfam" id="PF00394"/>
    </source>
</evidence>
<dbReference type="InterPro" id="IPR002355">
    <property type="entry name" value="Cu_oxidase_Cu_BS"/>
</dbReference>
<dbReference type="GO" id="GO:0046274">
    <property type="term" value="P:lignin catabolic process"/>
    <property type="evidence" value="ECO:0007669"/>
    <property type="project" value="UniProtKB-KW"/>
</dbReference>
<dbReference type="Pfam" id="PF07731">
    <property type="entry name" value="Cu-oxidase_2"/>
    <property type="match status" value="1"/>
</dbReference>
<feature type="domain" description="Plastocyanin-like" evidence="14">
    <location>
        <begin position="169"/>
        <end position="324"/>
    </location>
</feature>
<feature type="domain" description="Plastocyanin-like" evidence="16">
    <location>
        <begin position="41"/>
        <end position="154"/>
    </location>
</feature>
<evidence type="ECO:0000313" key="17">
    <source>
        <dbReference type="EMBL" id="KAK4414206.1"/>
    </source>
</evidence>
<keyword evidence="6 13" id="KW-0964">Secreted</keyword>
<dbReference type="FunFam" id="2.60.40.420:FF:000049">
    <property type="entry name" value="Laccase"/>
    <property type="match status" value="1"/>
</dbReference>
<reference evidence="17" key="2">
    <citation type="journal article" date="2024" name="Plant">
        <title>Genomic evolution and insights into agronomic trait innovations of Sesamum species.</title>
        <authorList>
            <person name="Miao H."/>
            <person name="Wang L."/>
            <person name="Qu L."/>
            <person name="Liu H."/>
            <person name="Sun Y."/>
            <person name="Le M."/>
            <person name="Wang Q."/>
            <person name="Wei S."/>
            <person name="Zheng Y."/>
            <person name="Lin W."/>
            <person name="Duan Y."/>
            <person name="Cao H."/>
            <person name="Xiong S."/>
            <person name="Wang X."/>
            <person name="Wei L."/>
            <person name="Li C."/>
            <person name="Ma Q."/>
            <person name="Ju M."/>
            <person name="Zhao R."/>
            <person name="Li G."/>
            <person name="Mu C."/>
            <person name="Tian Q."/>
            <person name="Mei H."/>
            <person name="Zhang T."/>
            <person name="Gao T."/>
            <person name="Zhang H."/>
        </authorList>
    </citation>
    <scope>NUCLEOTIDE SEQUENCE</scope>
    <source>
        <strain evidence="17">3651</strain>
    </source>
</reference>
<keyword evidence="5 13" id="KW-0052">Apoplast</keyword>
<evidence type="ECO:0000256" key="8">
    <source>
        <dbReference type="ARBA" id="ARBA00022737"/>
    </source>
</evidence>
<evidence type="ECO:0000256" key="4">
    <source>
        <dbReference type="ARBA" id="ARBA00012297"/>
    </source>
</evidence>
<comment type="caution">
    <text evidence="17">The sequence shown here is derived from an EMBL/GenBank/DDBJ whole genome shotgun (WGS) entry which is preliminary data.</text>
</comment>
<dbReference type="PROSITE" id="PS00080">
    <property type="entry name" value="MULTICOPPER_OXIDASE2"/>
    <property type="match status" value="1"/>
</dbReference>
<comment type="cofactor">
    <cofactor evidence="13">
        <name>Cu cation</name>
        <dbReference type="ChEBI" id="CHEBI:23378"/>
    </cofactor>
    <text evidence="13">Binds 4 Cu cations per monomer.</text>
</comment>
<accession>A0AAE1XLN5</accession>
<dbReference type="InterPro" id="IPR034288">
    <property type="entry name" value="CuRO_1_LCC"/>
</dbReference>
<evidence type="ECO:0000256" key="5">
    <source>
        <dbReference type="ARBA" id="ARBA00022523"/>
    </source>
</evidence>
<feature type="signal peptide" evidence="13">
    <location>
        <begin position="1"/>
        <end position="26"/>
    </location>
</feature>
<dbReference type="GO" id="GO:0052716">
    <property type="term" value="F:hydroquinone:oxygen oxidoreductase activity"/>
    <property type="evidence" value="ECO:0007669"/>
    <property type="project" value="UniProtKB-EC"/>
</dbReference>
<evidence type="ECO:0000256" key="1">
    <source>
        <dbReference type="ARBA" id="ARBA00000349"/>
    </source>
</evidence>
<feature type="chain" id="PRO_5041777886" description="Laccase" evidence="13">
    <location>
        <begin position="27"/>
        <end position="592"/>
    </location>
</feature>
<dbReference type="EC" id="1.10.3.2" evidence="4 13"/>
<dbReference type="GO" id="GO:0048046">
    <property type="term" value="C:apoplast"/>
    <property type="evidence" value="ECO:0007669"/>
    <property type="project" value="UniProtKB-SubCell"/>
</dbReference>
<keyword evidence="10 13" id="KW-0186">Copper</keyword>
<comment type="function">
    <text evidence="13">Lignin degradation and detoxification of lignin-derived products.</text>
</comment>
<evidence type="ECO:0000256" key="9">
    <source>
        <dbReference type="ARBA" id="ARBA00023002"/>
    </source>
</evidence>
<evidence type="ECO:0000259" key="16">
    <source>
        <dbReference type="Pfam" id="PF07732"/>
    </source>
</evidence>
<proteinExistence type="inferred from homology"/>
<dbReference type="CDD" id="cd13875">
    <property type="entry name" value="CuRO_2_LCC_plant"/>
    <property type="match status" value="1"/>
</dbReference>
<dbReference type="PANTHER" id="PTHR11709:SF292">
    <property type="entry name" value="LACCASE-1"/>
    <property type="match status" value="1"/>
</dbReference>
<dbReference type="InterPro" id="IPR008972">
    <property type="entry name" value="Cupredoxin"/>
</dbReference>
<keyword evidence="12 13" id="KW-0439">Lignin degradation</keyword>
<dbReference type="InterPro" id="IPR017761">
    <property type="entry name" value="Laccase"/>
</dbReference>
<evidence type="ECO:0000313" key="18">
    <source>
        <dbReference type="Proteomes" id="UP001293254"/>
    </source>
</evidence>
<keyword evidence="18" id="KW-1185">Reference proteome</keyword>
<dbReference type="InterPro" id="IPR033138">
    <property type="entry name" value="Cu_oxidase_CS"/>
</dbReference>
<keyword evidence="7 13" id="KW-0479">Metal-binding</keyword>
<evidence type="ECO:0000256" key="13">
    <source>
        <dbReference type="RuleBase" id="RU361119"/>
    </source>
</evidence>
<name>A0AAE1XLN5_9LAMI</name>
<keyword evidence="11" id="KW-0325">Glycoprotein</keyword>
<dbReference type="NCBIfam" id="TIGR03389">
    <property type="entry name" value="laccase"/>
    <property type="match status" value="1"/>
</dbReference>
<evidence type="ECO:0000256" key="12">
    <source>
        <dbReference type="ARBA" id="ARBA00023185"/>
    </source>
</evidence>
<comment type="similarity">
    <text evidence="3 13">Belongs to the multicopper oxidase family.</text>
</comment>
<dbReference type="PANTHER" id="PTHR11709">
    <property type="entry name" value="MULTI-COPPER OXIDASE"/>
    <property type="match status" value="1"/>
</dbReference>
<dbReference type="CDD" id="cd13897">
    <property type="entry name" value="CuRO_3_LCC_plant"/>
    <property type="match status" value="1"/>
</dbReference>
<sequence>MVGLFNYQLLLLISITIFAILPLLSSSSSSSSNTKNFHFNVEWKSVTRLCHRKPVLTVNGEYPGPTIAVHEGDNVRIVVTNKVATNTTIHWHGVRQLRTGWADGPAYITQCPIGAGKSFTYSFSVVNQRGTLWWHAHFSWQRASVHGAFIIYPRTPFPFSLPAPLQPDIPLIFGEWWNGDVEVVEREMMLHGGGPNISDAYTINGLPGPLYPCSTKDTFVQTIEPGKTYLLRLINAALNDELFFAIANHNLTVVEIDAAYTKPFSSPAILIAPGQTTNVLLTADQVPVPADDSSAMFAMAARPYLTSVFPFNNSTTVGFFKYQTSSTKIQENYNPPAISPPFTLPNNLPALEDTQFATQFLGSLRSLASDDYPCNVPETVDKRIVATVSLNLQDCPLNETCKGYLNKRFYASMNNQSFVRPSTSILESHYRNLSAGFSTDFPENPPYVFNYTGVNPVTENMNTEFGTKLFRVPFGTRLEIVLQDTNFLNPENHPIHVHGHNFFIVGRGFGNFDLEKDPKGYNLVDPPERNTVAVPMGGWAAIRLVADNPGVWFVHCHLEEHTSWGLALGFIVENGKEPSQCLLPPPSDLPPC</sequence>
<dbReference type="SUPFAM" id="SSF49503">
    <property type="entry name" value="Cupredoxins"/>
    <property type="match status" value="3"/>
</dbReference>
<dbReference type="Pfam" id="PF00394">
    <property type="entry name" value="Cu-oxidase"/>
    <property type="match status" value="1"/>
</dbReference>
<dbReference type="InterPro" id="IPR011707">
    <property type="entry name" value="Cu-oxidase-like_N"/>
</dbReference>
<dbReference type="InterPro" id="IPR034289">
    <property type="entry name" value="CuRO_3_LCC"/>
</dbReference>
<comment type="catalytic activity">
    <reaction evidence="1 13">
        <text>4 hydroquinone + O2 = 4 benzosemiquinone + 2 H2O</text>
        <dbReference type="Rhea" id="RHEA:11276"/>
        <dbReference type="ChEBI" id="CHEBI:15377"/>
        <dbReference type="ChEBI" id="CHEBI:15379"/>
        <dbReference type="ChEBI" id="CHEBI:17594"/>
        <dbReference type="ChEBI" id="CHEBI:17977"/>
        <dbReference type="EC" id="1.10.3.2"/>
    </reaction>
</comment>
<dbReference type="CDD" id="cd13849">
    <property type="entry name" value="CuRO_1_LCC_plant"/>
    <property type="match status" value="1"/>
</dbReference>
<dbReference type="Pfam" id="PF07732">
    <property type="entry name" value="Cu-oxidase_3"/>
    <property type="match status" value="1"/>
</dbReference>
<dbReference type="GO" id="GO:0005507">
    <property type="term" value="F:copper ion binding"/>
    <property type="evidence" value="ECO:0007669"/>
    <property type="project" value="InterPro"/>
</dbReference>
<dbReference type="Proteomes" id="UP001293254">
    <property type="component" value="Unassembled WGS sequence"/>
</dbReference>
<evidence type="ECO:0000259" key="15">
    <source>
        <dbReference type="Pfam" id="PF07731"/>
    </source>
</evidence>
<evidence type="ECO:0000256" key="7">
    <source>
        <dbReference type="ARBA" id="ARBA00022723"/>
    </source>
</evidence>
<keyword evidence="8 13" id="KW-0677">Repeat</keyword>
<keyword evidence="13" id="KW-0732">Signal</keyword>
<evidence type="ECO:0000256" key="3">
    <source>
        <dbReference type="ARBA" id="ARBA00010609"/>
    </source>
</evidence>
<evidence type="ECO:0000256" key="10">
    <source>
        <dbReference type="ARBA" id="ARBA00023008"/>
    </source>
</evidence>
<dbReference type="InterPro" id="IPR034285">
    <property type="entry name" value="CuRO_2_LCC"/>
</dbReference>
<dbReference type="InterPro" id="IPR001117">
    <property type="entry name" value="Cu-oxidase_2nd"/>
</dbReference>
<dbReference type="InterPro" id="IPR011706">
    <property type="entry name" value="Cu-oxidase_C"/>
</dbReference>
<evidence type="ECO:0000256" key="11">
    <source>
        <dbReference type="ARBA" id="ARBA00023180"/>
    </source>
</evidence>
<gene>
    <name evidence="17" type="ORF">Salat_2833500</name>
</gene>
<comment type="subcellular location">
    <subcellularLocation>
        <location evidence="2 13">Secreted</location>
        <location evidence="2 13">Extracellular space</location>
        <location evidence="2 13">Apoplast</location>
    </subcellularLocation>
</comment>
<feature type="domain" description="Plastocyanin-like" evidence="15">
    <location>
        <begin position="441"/>
        <end position="575"/>
    </location>
</feature>
<dbReference type="PROSITE" id="PS00079">
    <property type="entry name" value="MULTICOPPER_OXIDASE1"/>
    <property type="match status" value="1"/>
</dbReference>
<keyword evidence="9 13" id="KW-0560">Oxidoreductase</keyword>
<dbReference type="InterPro" id="IPR045087">
    <property type="entry name" value="Cu-oxidase_fam"/>
</dbReference>